<evidence type="ECO:0000256" key="3">
    <source>
        <dbReference type="ARBA" id="ARBA00022833"/>
    </source>
</evidence>
<dbReference type="GO" id="GO:0005634">
    <property type="term" value="C:nucleus"/>
    <property type="evidence" value="ECO:0007669"/>
    <property type="project" value="UniProtKB-SubCell"/>
</dbReference>
<keyword evidence="6" id="KW-0804">Transcription</keyword>
<dbReference type="InterPro" id="IPR001138">
    <property type="entry name" value="Zn2Cys6_DnaBD"/>
</dbReference>
<dbReference type="GO" id="GO:0043565">
    <property type="term" value="F:sequence-specific DNA binding"/>
    <property type="evidence" value="ECO:0007669"/>
    <property type="project" value="TreeGrafter"/>
</dbReference>
<feature type="domain" description="Zn(2)-C6 fungal-type" evidence="8">
    <location>
        <begin position="27"/>
        <end position="57"/>
    </location>
</feature>
<dbReference type="PANTHER" id="PTHR47782">
    <property type="entry name" value="ZN(II)2CYS6 TRANSCRIPTION FACTOR (EUROFUNG)-RELATED"/>
    <property type="match status" value="1"/>
</dbReference>
<dbReference type="PROSITE" id="PS00463">
    <property type="entry name" value="ZN2_CY6_FUNGAL_1"/>
    <property type="match status" value="1"/>
</dbReference>
<evidence type="ECO:0000256" key="5">
    <source>
        <dbReference type="ARBA" id="ARBA00023125"/>
    </source>
</evidence>
<dbReference type="InterPro" id="IPR052202">
    <property type="entry name" value="Yeast_MetPath_Reg"/>
</dbReference>
<dbReference type="OrthoDB" id="2399539at2759"/>
<evidence type="ECO:0000259" key="8">
    <source>
        <dbReference type="PROSITE" id="PS50048"/>
    </source>
</evidence>
<dbReference type="PANTHER" id="PTHR47782:SF1">
    <property type="entry name" value="PYRIMIDINE PATHWAY REGULATORY PROTEIN 1"/>
    <property type="match status" value="1"/>
</dbReference>
<dbReference type="CDD" id="cd00067">
    <property type="entry name" value="GAL4"/>
    <property type="match status" value="1"/>
</dbReference>
<dbReference type="SMART" id="SM00066">
    <property type="entry name" value="GAL4"/>
    <property type="match status" value="1"/>
</dbReference>
<evidence type="ECO:0000256" key="7">
    <source>
        <dbReference type="ARBA" id="ARBA00023242"/>
    </source>
</evidence>
<dbReference type="EMBL" id="LT635756">
    <property type="protein sequence ID" value="SGZ46942.1"/>
    <property type="molecule type" value="Genomic_DNA"/>
</dbReference>
<dbReference type="InterPro" id="IPR036864">
    <property type="entry name" value="Zn2-C6_fun-type_DNA-bd_sf"/>
</dbReference>
<keyword evidence="10" id="KW-1185">Reference proteome</keyword>
<dbReference type="GO" id="GO:0008270">
    <property type="term" value="F:zinc ion binding"/>
    <property type="evidence" value="ECO:0007669"/>
    <property type="project" value="InterPro"/>
</dbReference>
<dbReference type="PROSITE" id="PS50048">
    <property type="entry name" value="ZN2_CY6_FUNGAL_2"/>
    <property type="match status" value="1"/>
</dbReference>
<keyword evidence="2" id="KW-0479">Metal-binding</keyword>
<proteinExistence type="predicted"/>
<gene>
    <name evidence="9" type="ORF">SAMEA4029010_CIC11G00000004562</name>
</gene>
<dbReference type="CDD" id="cd12148">
    <property type="entry name" value="fungal_TF_MHR"/>
    <property type="match status" value="1"/>
</dbReference>
<evidence type="ECO:0000256" key="1">
    <source>
        <dbReference type="ARBA" id="ARBA00004123"/>
    </source>
</evidence>
<evidence type="ECO:0000313" key="9">
    <source>
        <dbReference type="EMBL" id="SGZ46942.1"/>
    </source>
</evidence>
<dbReference type="InterPro" id="IPR007219">
    <property type="entry name" value="XnlR_reg_dom"/>
</dbReference>
<reference evidence="9 10" key="1">
    <citation type="submission" date="2016-10" db="EMBL/GenBank/DDBJ databases">
        <authorList>
            <person name="de Groot N.N."/>
        </authorList>
    </citation>
    <scope>NUCLEOTIDE SEQUENCE [LARGE SCALE GENOMIC DNA]</scope>
    <source>
        <strain evidence="9 10">CBS 141442</strain>
    </source>
</reference>
<comment type="subcellular location">
    <subcellularLocation>
        <location evidence="1">Nucleus</location>
    </subcellularLocation>
</comment>
<dbReference type="GO" id="GO:0006351">
    <property type="term" value="P:DNA-templated transcription"/>
    <property type="evidence" value="ECO:0007669"/>
    <property type="project" value="InterPro"/>
</dbReference>
<keyword evidence="7" id="KW-0539">Nucleus</keyword>
<dbReference type="CDD" id="cd14723">
    <property type="entry name" value="ZIP_Ppr1"/>
    <property type="match status" value="1"/>
</dbReference>
<dbReference type="AlphaFoldDB" id="A0A1L0CTT3"/>
<protein>
    <submittedName>
        <fullName evidence="9">CIC11C00000004562</fullName>
    </submittedName>
</protein>
<evidence type="ECO:0000256" key="6">
    <source>
        <dbReference type="ARBA" id="ARBA00023163"/>
    </source>
</evidence>
<evidence type="ECO:0000313" key="10">
    <source>
        <dbReference type="Proteomes" id="UP000182334"/>
    </source>
</evidence>
<keyword evidence="5" id="KW-0238">DNA-binding</keyword>
<sequence length="823" mass="92831">MTAEDGRQDIKRQKVSPPLGISRSIAACRRCRVKKIKCDQEFPKCTRCAKAGLECVSVDPSTGREVARSYVFHLEEKVLLLEGKLKMHGINLDLDTPQPNLRLDPDELPILPSSVMTASVLTTTENSHVEPVTGQPYLGASLGVSFAKLMMTAVKMNHSLLTMRQEPLNSTIDGASNIRPAVLPPKSTAQEFIRIYFAQSNAQLPVLHRESFLKWVFEPVYGPWDMRVPLASKYTAINMDTYGPSPMAEEATWFYQYKQIMAERLAAVGGDNDVAAELSEQIEVPEQFHRPMFFLNIVFAIASSVYHLQYLATISEQFKKAALKYVDSTYQTSDPLEQLEAVLLLSVYSIMRPSVPGVWYVLGTALRICVDLGLHSDGVGKSNKFDAFTKDRRRRLFWCLYSLDRQICFYLGRPIGIPDESITTRFPSELDDALIIEGETKDIDYSDEASGMPSYKSISLCFFRIRKIQLEVQRILYENGELPRKFDNLGQWRRHIHQELEHWRNLTPKTNRKMNCDFNVEFFTLNYNHTLLSLNGLSPKTFKLSSDAYHKVLEALKNLMSCYRHLHNKKAINYTWAAVHNLFIAGTSYLFSLYNSAEVRKHNSLYEVKKITEECISVLKLLIATCDAAKSCADTFQMLTAAVMKLRYDEEVEGTLLGQQNMVEPPNAVKQLLDGRVNANLASLVEALVEESSDDNFNLPRFEWISRKDSSSSGGDYNVAVTTPLFAEAPNLDMFFLELANLLPVSSVPDNSEALSVPAYGLDIMEKDKHVPSKDGKRVFEMIQQMPTEAIWDQFFTTLKTVGSGAMISASPVIKSEPTSPHA</sequence>
<dbReference type="Pfam" id="PF00172">
    <property type="entry name" value="Zn_clus"/>
    <property type="match status" value="1"/>
</dbReference>
<dbReference type="STRING" id="45354.A0A1L0CTT3"/>
<keyword evidence="3" id="KW-0862">Zinc</keyword>
<keyword evidence="4" id="KW-0805">Transcription regulation</keyword>
<organism evidence="9 10">
    <name type="scientific">Sungouiella intermedia</name>
    <dbReference type="NCBI Taxonomy" id="45354"/>
    <lineage>
        <taxon>Eukaryota</taxon>
        <taxon>Fungi</taxon>
        <taxon>Dikarya</taxon>
        <taxon>Ascomycota</taxon>
        <taxon>Saccharomycotina</taxon>
        <taxon>Pichiomycetes</taxon>
        <taxon>Metschnikowiaceae</taxon>
        <taxon>Sungouiella</taxon>
    </lineage>
</organism>
<dbReference type="GO" id="GO:0045944">
    <property type="term" value="P:positive regulation of transcription by RNA polymerase II"/>
    <property type="evidence" value="ECO:0007669"/>
    <property type="project" value="TreeGrafter"/>
</dbReference>
<dbReference type="GO" id="GO:0000981">
    <property type="term" value="F:DNA-binding transcription factor activity, RNA polymerase II-specific"/>
    <property type="evidence" value="ECO:0007669"/>
    <property type="project" value="InterPro"/>
</dbReference>
<dbReference type="Proteomes" id="UP000182334">
    <property type="component" value="Chromosome I"/>
</dbReference>
<dbReference type="Gene3D" id="4.10.240.10">
    <property type="entry name" value="Zn(2)-C6 fungal-type DNA-binding domain"/>
    <property type="match status" value="1"/>
</dbReference>
<evidence type="ECO:0000256" key="2">
    <source>
        <dbReference type="ARBA" id="ARBA00022723"/>
    </source>
</evidence>
<dbReference type="SMART" id="SM00906">
    <property type="entry name" value="Fungal_trans"/>
    <property type="match status" value="1"/>
</dbReference>
<accession>A0A1L0CTT3</accession>
<dbReference type="Pfam" id="PF04082">
    <property type="entry name" value="Fungal_trans"/>
    <property type="match status" value="1"/>
</dbReference>
<evidence type="ECO:0000256" key="4">
    <source>
        <dbReference type="ARBA" id="ARBA00023015"/>
    </source>
</evidence>
<name>A0A1L0CTT3_9ASCO</name>
<dbReference type="SUPFAM" id="SSF57701">
    <property type="entry name" value="Zn2/Cys6 DNA-binding domain"/>
    <property type="match status" value="1"/>
</dbReference>